<dbReference type="Proteomes" id="UP001529510">
    <property type="component" value="Unassembled WGS sequence"/>
</dbReference>
<proteinExistence type="inferred from homology"/>
<dbReference type="InterPro" id="IPR021109">
    <property type="entry name" value="Peptidase_aspartic_dom_sf"/>
</dbReference>
<dbReference type="SUPFAM" id="SSF50630">
    <property type="entry name" value="Acid proteases"/>
    <property type="match status" value="1"/>
</dbReference>
<dbReference type="FunFam" id="3.30.70.270:FF:000026">
    <property type="entry name" value="Transposon Ty3-G Gag-Pol polyprotein"/>
    <property type="match status" value="1"/>
</dbReference>
<evidence type="ECO:0000313" key="14">
    <source>
        <dbReference type="EMBL" id="KAL0158046.1"/>
    </source>
</evidence>
<dbReference type="FunFam" id="3.10.20.370:FF:000001">
    <property type="entry name" value="Retrovirus-related Pol polyprotein from transposon 17.6-like protein"/>
    <property type="match status" value="1"/>
</dbReference>
<dbReference type="Pfam" id="PF00078">
    <property type="entry name" value="RVT_1"/>
    <property type="match status" value="1"/>
</dbReference>
<gene>
    <name evidence="14" type="ORF">M9458_046122</name>
</gene>
<feature type="region of interest" description="Disordered" evidence="11">
    <location>
        <begin position="1278"/>
        <end position="1333"/>
    </location>
</feature>
<keyword evidence="4" id="KW-0808">Transferase</keyword>
<dbReference type="FunFam" id="3.30.420.10:FF:000032">
    <property type="entry name" value="Retrovirus-related Pol polyprotein from transposon 297-like Protein"/>
    <property type="match status" value="1"/>
</dbReference>
<dbReference type="InterPro" id="IPR001969">
    <property type="entry name" value="Aspartic_peptidase_AS"/>
</dbReference>
<dbReference type="InterPro" id="IPR043502">
    <property type="entry name" value="DNA/RNA_pol_sf"/>
</dbReference>
<dbReference type="CDD" id="cd01647">
    <property type="entry name" value="RT_LTR"/>
    <property type="match status" value="1"/>
</dbReference>
<feature type="region of interest" description="Disordered" evidence="11">
    <location>
        <begin position="210"/>
        <end position="251"/>
    </location>
</feature>
<keyword evidence="15" id="KW-1185">Reference proteome</keyword>
<keyword evidence="5" id="KW-0548">Nucleotidyltransferase</keyword>
<evidence type="ECO:0000256" key="2">
    <source>
        <dbReference type="ARBA" id="ARBA00012180"/>
    </source>
</evidence>
<dbReference type="SUPFAM" id="SSF53098">
    <property type="entry name" value="Ribonuclease H-like"/>
    <property type="match status" value="1"/>
</dbReference>
<evidence type="ECO:0000256" key="10">
    <source>
        <dbReference type="ARBA" id="ARBA00039658"/>
    </source>
</evidence>
<keyword evidence="7" id="KW-0255">Endonuclease</keyword>
<dbReference type="Pfam" id="PF17921">
    <property type="entry name" value="Integrase_H2C2"/>
    <property type="match status" value="1"/>
</dbReference>
<dbReference type="Pfam" id="PF00077">
    <property type="entry name" value="RVP"/>
    <property type="match status" value="1"/>
</dbReference>
<dbReference type="GO" id="GO:0004523">
    <property type="term" value="F:RNA-DNA hybrid ribonuclease activity"/>
    <property type="evidence" value="ECO:0007669"/>
    <property type="project" value="UniProtKB-EC"/>
</dbReference>
<dbReference type="Gene3D" id="1.10.340.70">
    <property type="match status" value="1"/>
</dbReference>
<feature type="compositionally biased region" description="Basic and acidic residues" evidence="11">
    <location>
        <begin position="1307"/>
        <end position="1319"/>
    </location>
</feature>
<sequence length="1333" mass="150501">DASSPAMEEILQRLTEVSIRQQQIVEHMANRQESMEQEMAALRTTTRQPLIVPDPRIRAAQLLPKMSASDDIEAFLQMFESTAAAEDWDPDDWARALAPLLTGEPQRTYHSMPPEDARDYETVKREILGRVGLSPIRAAQCFQDWAYQPHQPARAQAAELTRLAHHWLLEGEPTALQVAEKVVIDRIFRQAVGMRNPGTVRQLVEAIEREAGEREGTPEGGPGATRAGGHLAAHPRDEPMPTEPQSSTVNPTAEVKLNGRTLKALLDSGSSVSLVLASLLPPRVETKTYLSLTCVHGDTKDVPARRVSIATAVGSWPVEVGVVKDLPVPVLLGRDWPGFDQLLAAATQLASRTPPRRPQRAGRGARRQPVSLTSDSGRDGESPSLNNDVFFDVFQQVRGGGSFGRAQREDDRLKNCWTQVRVLEGRDVQGPHPIPHFIVENGLLYCVAQRRGEEKRLLVVPKAKTEAVLELAHAHPLAGHMGAANTLQRIRDRFHWPGMEAEVRLFCQACPICQRTTPRPPPPSPLIPLPIIEVPFERIGMDLVGPLPKSARGHEHILVIVDYATRFPEAIPLRKATAKAIGRELFSLCTRVGIPREILTDQGTPFISKLMSDLCRLLLVKQLRTSVYHPQMDGLVERFNQTLKRMLRRVVAEDHKNWDLMLPYVLFGVREVPQASTGFTPFELLFGRQPRGLLDVAKEAWEQQQPSPQRSVIDHVRQMREHIDRVMPLVKEHLTKAQQAQQRHYDRAVQPREFQPGDRVMVLVPTSACKSLATWQGPYTVKERVGPVNYRVQQPGRRRTEQLYHVNLLKKWLHSQQELQHLIGQFSDVFSPVPGRTNTLQHEIRTPPGVVVKQRPYRIPEARRQAIETEVNQMLELGVIEPSRSPWSSSIVLVPKPDGTLRFCNDFHRLNEVSEFDAYPMPRIDELLDRLGRARYISTLDLTKGYWQVSLSDEAKPKTAFSTPSGHWQYRVLPFGLHGAPATFQRLMDILLRPHQTYAAAYIDDVVVHSETWEDHLEWLRRVLRELRRAGLTANPKKCHLALHDAKYLGYQVGRGLIKPQEKKVEAVRQAQQPRSKTQVRAFLGLAGYYRCFIPNFSSIAAPLTDLTRKGQPERVEWNPEAEKAFQTIKSALTSEPVLRAPDFSCPFLLHTDASDVGLGGVLSQVTDGEEHPVLYISRKLNPAERRYATVEKEALAVKWAVLELRYYLLGRKFTLITDHAPLLWMARAKDTNARVTRWFLALQDYRFDVQHRAGASHGNADGLSRLWGHSPPTPNLPLDNAWEGECDERPEFQSAEHQPDSPQPDKLCEAHSRAELHSSQKQATHVLRSSFD</sequence>
<dbReference type="InterPro" id="IPR043128">
    <property type="entry name" value="Rev_trsase/Diguanyl_cyclase"/>
</dbReference>
<feature type="compositionally biased region" description="Basic residues" evidence="11">
    <location>
        <begin position="354"/>
        <end position="366"/>
    </location>
</feature>
<dbReference type="PROSITE" id="PS00141">
    <property type="entry name" value="ASP_PROTEASE"/>
    <property type="match status" value="1"/>
</dbReference>
<dbReference type="EC" id="3.1.26.4" evidence="2"/>
<feature type="region of interest" description="Disordered" evidence="11">
    <location>
        <begin position="349"/>
        <end position="384"/>
    </location>
</feature>
<dbReference type="Pfam" id="PF00665">
    <property type="entry name" value="rve"/>
    <property type="match status" value="1"/>
</dbReference>
<dbReference type="InterPro" id="IPR041373">
    <property type="entry name" value="RT_RNaseH"/>
</dbReference>
<evidence type="ECO:0000256" key="3">
    <source>
        <dbReference type="ARBA" id="ARBA00012493"/>
    </source>
</evidence>
<evidence type="ECO:0000256" key="6">
    <source>
        <dbReference type="ARBA" id="ARBA00022722"/>
    </source>
</evidence>
<dbReference type="PROSITE" id="PS50994">
    <property type="entry name" value="INTEGRASE"/>
    <property type="match status" value="1"/>
</dbReference>
<dbReference type="Gene3D" id="3.30.70.270">
    <property type="match status" value="2"/>
</dbReference>
<dbReference type="GO" id="GO:0003964">
    <property type="term" value="F:RNA-directed DNA polymerase activity"/>
    <property type="evidence" value="ECO:0007669"/>
    <property type="project" value="UniProtKB-KW"/>
</dbReference>
<evidence type="ECO:0000256" key="7">
    <source>
        <dbReference type="ARBA" id="ARBA00022759"/>
    </source>
</evidence>
<dbReference type="InterPro" id="IPR054465">
    <property type="entry name" value="Integrase_p58-like_C"/>
</dbReference>
<dbReference type="FunFam" id="1.10.340.70:FF:000001">
    <property type="entry name" value="Retrovirus-related Pol polyprotein from transposon gypsy-like Protein"/>
    <property type="match status" value="1"/>
</dbReference>
<dbReference type="PANTHER" id="PTHR37984:SF5">
    <property type="entry name" value="PROTEIN NYNRIN-LIKE"/>
    <property type="match status" value="1"/>
</dbReference>
<reference evidence="14 15" key="1">
    <citation type="submission" date="2024-05" db="EMBL/GenBank/DDBJ databases">
        <title>Genome sequencing and assembly of Indian major carp, Cirrhinus mrigala (Hamilton, 1822).</title>
        <authorList>
            <person name="Mohindra V."/>
            <person name="Chowdhury L.M."/>
            <person name="Lal K."/>
            <person name="Jena J.K."/>
        </authorList>
    </citation>
    <scope>NUCLEOTIDE SEQUENCE [LARGE SCALE GENOMIC DNA]</scope>
    <source>
        <strain evidence="14">CM1030</strain>
        <tissue evidence="14">Blood</tissue>
    </source>
</reference>
<dbReference type="SUPFAM" id="SSF56672">
    <property type="entry name" value="DNA/RNA polymerases"/>
    <property type="match status" value="1"/>
</dbReference>
<dbReference type="CDD" id="cd00303">
    <property type="entry name" value="retropepsin_like"/>
    <property type="match status" value="1"/>
</dbReference>
<evidence type="ECO:0000256" key="8">
    <source>
        <dbReference type="ARBA" id="ARBA00022801"/>
    </source>
</evidence>
<dbReference type="Pfam" id="PF17917">
    <property type="entry name" value="RT_RNaseH"/>
    <property type="match status" value="1"/>
</dbReference>
<name>A0ABD0NAW8_CIRMR</name>
<dbReference type="InterPro" id="IPR012337">
    <property type="entry name" value="RNaseH-like_sf"/>
</dbReference>
<dbReference type="PANTHER" id="PTHR37984">
    <property type="entry name" value="PROTEIN CBG26694"/>
    <property type="match status" value="1"/>
</dbReference>
<evidence type="ECO:0000256" key="4">
    <source>
        <dbReference type="ARBA" id="ARBA00022679"/>
    </source>
</evidence>
<dbReference type="CDD" id="cd09274">
    <property type="entry name" value="RNase_HI_RT_Ty3"/>
    <property type="match status" value="1"/>
</dbReference>
<dbReference type="Gene3D" id="3.30.420.10">
    <property type="entry name" value="Ribonuclease H-like superfamily/Ribonuclease H"/>
    <property type="match status" value="1"/>
</dbReference>
<dbReference type="EMBL" id="JAMKFB020000023">
    <property type="protein sequence ID" value="KAL0158046.1"/>
    <property type="molecule type" value="Genomic_DNA"/>
</dbReference>
<evidence type="ECO:0000256" key="5">
    <source>
        <dbReference type="ARBA" id="ARBA00022695"/>
    </source>
</evidence>
<protein>
    <recommendedName>
        <fullName evidence="10">Gypsy retrotransposon integrase-like protein 1</fullName>
        <ecNumber evidence="3">2.7.7.49</ecNumber>
        <ecNumber evidence="2">3.1.26.4</ecNumber>
    </recommendedName>
</protein>
<keyword evidence="8" id="KW-0378">Hydrolase</keyword>
<dbReference type="InterPro" id="IPR050951">
    <property type="entry name" value="Retrovirus_Pol_polyprotein"/>
</dbReference>
<dbReference type="InterPro" id="IPR041588">
    <property type="entry name" value="Integrase_H2C2"/>
</dbReference>
<evidence type="ECO:0000256" key="11">
    <source>
        <dbReference type="SAM" id="MobiDB-lite"/>
    </source>
</evidence>
<dbReference type="EC" id="2.7.7.49" evidence="3"/>
<feature type="non-terminal residue" evidence="14">
    <location>
        <position position="1"/>
    </location>
</feature>
<comment type="similarity">
    <text evidence="1">Belongs to the beta type-B retroviral polymerase family. HERV class-II K(HML-2) pol subfamily.</text>
</comment>
<dbReference type="InterPro" id="IPR001584">
    <property type="entry name" value="Integrase_cat-core"/>
</dbReference>
<keyword evidence="6" id="KW-0540">Nuclease</keyword>
<dbReference type="Gene3D" id="3.10.20.370">
    <property type="match status" value="1"/>
</dbReference>
<dbReference type="SUPFAM" id="SSF47353">
    <property type="entry name" value="Retrovirus capsid dimerization domain-like"/>
    <property type="match status" value="1"/>
</dbReference>
<dbReference type="Gene3D" id="2.40.70.10">
    <property type="entry name" value="Acid Proteases"/>
    <property type="match status" value="1"/>
</dbReference>
<evidence type="ECO:0000256" key="9">
    <source>
        <dbReference type="ARBA" id="ARBA00022918"/>
    </source>
</evidence>
<dbReference type="InterPro" id="IPR036397">
    <property type="entry name" value="RNaseH_sf"/>
</dbReference>
<evidence type="ECO:0000313" key="15">
    <source>
        <dbReference type="Proteomes" id="UP001529510"/>
    </source>
</evidence>
<evidence type="ECO:0000256" key="1">
    <source>
        <dbReference type="ARBA" id="ARBA00010879"/>
    </source>
</evidence>
<feature type="domain" description="Reverse transcriptase" evidence="12">
    <location>
        <begin position="875"/>
        <end position="1053"/>
    </location>
</feature>
<comment type="caution">
    <text evidence="14">The sequence shown here is derived from an EMBL/GenBank/DDBJ whole genome shotgun (WGS) entry which is preliminary data.</text>
</comment>
<dbReference type="InterPro" id="IPR018061">
    <property type="entry name" value="Retropepsins"/>
</dbReference>
<evidence type="ECO:0000259" key="12">
    <source>
        <dbReference type="PROSITE" id="PS50878"/>
    </source>
</evidence>
<dbReference type="InterPro" id="IPR000477">
    <property type="entry name" value="RT_dom"/>
</dbReference>
<organism evidence="14 15">
    <name type="scientific">Cirrhinus mrigala</name>
    <name type="common">Mrigala</name>
    <dbReference type="NCBI Taxonomy" id="683832"/>
    <lineage>
        <taxon>Eukaryota</taxon>
        <taxon>Metazoa</taxon>
        <taxon>Chordata</taxon>
        <taxon>Craniata</taxon>
        <taxon>Vertebrata</taxon>
        <taxon>Euteleostomi</taxon>
        <taxon>Actinopterygii</taxon>
        <taxon>Neopterygii</taxon>
        <taxon>Teleostei</taxon>
        <taxon>Ostariophysi</taxon>
        <taxon>Cypriniformes</taxon>
        <taxon>Cyprinidae</taxon>
        <taxon>Labeoninae</taxon>
        <taxon>Labeonini</taxon>
        <taxon>Cirrhinus</taxon>
    </lineage>
</organism>
<accession>A0ABD0NAW8</accession>
<dbReference type="Gene3D" id="3.10.10.10">
    <property type="entry name" value="HIV Type 1 Reverse Transcriptase, subunit A, domain 1"/>
    <property type="match status" value="1"/>
</dbReference>
<dbReference type="Pfam" id="PF22938">
    <property type="entry name" value="Integrase_p58_C"/>
    <property type="match status" value="1"/>
</dbReference>
<keyword evidence="9" id="KW-0695">RNA-directed DNA polymerase</keyword>
<evidence type="ECO:0000259" key="13">
    <source>
        <dbReference type="PROSITE" id="PS50994"/>
    </source>
</evidence>
<dbReference type="PROSITE" id="PS50878">
    <property type="entry name" value="RT_POL"/>
    <property type="match status" value="1"/>
</dbReference>
<feature type="domain" description="Integrase catalytic" evidence="13">
    <location>
        <begin position="531"/>
        <end position="689"/>
    </location>
</feature>